<dbReference type="InterPro" id="IPR027843">
    <property type="entry name" value="DUF4440"/>
</dbReference>
<protein>
    <submittedName>
        <fullName evidence="2">Nuclear transport factor 2 family protein</fullName>
    </submittedName>
</protein>
<evidence type="ECO:0000313" key="3">
    <source>
        <dbReference type="Proteomes" id="UP000766629"/>
    </source>
</evidence>
<sequence>MTTAILTDGPQLAEILALETKVWEALAAGDPVADGRLLTEDFLGVYPSGFSDKSGHCDQLKDGPVMRAYRLSNAQLRVITAEAVLLSYRASYLAAGGSEWSTMLISSLWEQDAGSWRNSFSQDTPENE</sequence>
<organism evidence="2 3">
    <name type="scientific">Leisingera daeponensis</name>
    <dbReference type="NCBI Taxonomy" id="405746"/>
    <lineage>
        <taxon>Bacteria</taxon>
        <taxon>Pseudomonadati</taxon>
        <taxon>Pseudomonadota</taxon>
        <taxon>Alphaproteobacteria</taxon>
        <taxon>Rhodobacterales</taxon>
        <taxon>Roseobacteraceae</taxon>
        <taxon>Leisingera</taxon>
    </lineage>
</organism>
<dbReference type="RefSeq" id="WP_222507005.1">
    <property type="nucleotide sequence ID" value="NZ_JAHVJA010000001.1"/>
</dbReference>
<dbReference type="Pfam" id="PF14534">
    <property type="entry name" value="DUF4440"/>
    <property type="match status" value="1"/>
</dbReference>
<name>A0ABS7N9S8_9RHOB</name>
<feature type="domain" description="DUF4440" evidence="1">
    <location>
        <begin position="15"/>
        <end position="117"/>
    </location>
</feature>
<dbReference type="InterPro" id="IPR032710">
    <property type="entry name" value="NTF2-like_dom_sf"/>
</dbReference>
<dbReference type="SUPFAM" id="SSF54427">
    <property type="entry name" value="NTF2-like"/>
    <property type="match status" value="1"/>
</dbReference>
<comment type="caution">
    <text evidence="2">The sequence shown here is derived from an EMBL/GenBank/DDBJ whole genome shotgun (WGS) entry which is preliminary data.</text>
</comment>
<keyword evidence="3" id="KW-1185">Reference proteome</keyword>
<dbReference type="Gene3D" id="3.10.450.50">
    <property type="match status" value="1"/>
</dbReference>
<dbReference type="Proteomes" id="UP000766629">
    <property type="component" value="Unassembled WGS sequence"/>
</dbReference>
<proteinExistence type="predicted"/>
<reference evidence="2 3" key="1">
    <citation type="submission" date="2021-06" db="EMBL/GenBank/DDBJ databases">
        <title>50 bacteria genomes isolated from Dapeng, Shenzhen, China.</title>
        <authorList>
            <person name="Zheng W."/>
            <person name="Yu S."/>
            <person name="Huang Y."/>
        </authorList>
    </citation>
    <scope>NUCLEOTIDE SEQUENCE [LARGE SCALE GENOMIC DNA]</scope>
    <source>
        <strain evidence="2 3">DP1N14-2</strain>
    </source>
</reference>
<dbReference type="EMBL" id="JAHVJA010000001">
    <property type="protein sequence ID" value="MBY6137957.1"/>
    <property type="molecule type" value="Genomic_DNA"/>
</dbReference>
<accession>A0ABS7N9S8</accession>
<evidence type="ECO:0000313" key="2">
    <source>
        <dbReference type="EMBL" id="MBY6137957.1"/>
    </source>
</evidence>
<evidence type="ECO:0000259" key="1">
    <source>
        <dbReference type="Pfam" id="PF14534"/>
    </source>
</evidence>
<gene>
    <name evidence="2" type="ORF">KUV26_00755</name>
</gene>